<keyword evidence="1" id="KW-0472">Membrane</keyword>
<gene>
    <name evidence="2" type="ORF">H8B17_19145</name>
</gene>
<keyword evidence="1" id="KW-0812">Transmembrane</keyword>
<evidence type="ECO:0008006" key="4">
    <source>
        <dbReference type="Google" id="ProtNLM"/>
    </source>
</evidence>
<evidence type="ECO:0000256" key="1">
    <source>
        <dbReference type="SAM" id="Phobius"/>
    </source>
</evidence>
<comment type="caution">
    <text evidence="2">The sequence shown here is derived from an EMBL/GenBank/DDBJ whole genome shotgun (WGS) entry which is preliminary data.</text>
</comment>
<evidence type="ECO:0000313" key="2">
    <source>
        <dbReference type="EMBL" id="MBD1427701.1"/>
    </source>
</evidence>
<sequence length="316" mass="36817">MRTFWKLYMLFFAIPFPMIIYYPLSGMASTRGPWWAMTLLILSLILWSVVLIKFYKRWVASPIEAKSTIASLLREGAIKNAEILSVRKVKSRKEDMNELELRTRMLNFSGTPILVDLRISDSQPYQRRYEVGKSLRLRIDKDLKDYPYLVPEGSQVVFETGRLMWCVVAWLFVFALIIGYYIFSYQLENKGTGWRFLAFWHPLIICPLSLLFFFFGIMGFIGKVSGLPKDTLRVKFHGKKAMATIIRAEQTGTYINEQPQVRFELEYLDAKGQTHQVSLKKIVNLLDVGITREKTIPIFYLEDNPQQVAFVSDLEF</sequence>
<keyword evidence="1" id="KW-1133">Transmembrane helix</keyword>
<feature type="transmembrane region" description="Helical" evidence="1">
    <location>
        <begin position="7"/>
        <end position="28"/>
    </location>
</feature>
<evidence type="ECO:0000313" key="3">
    <source>
        <dbReference type="Proteomes" id="UP000606494"/>
    </source>
</evidence>
<accession>A0ABR7Y8S4</accession>
<dbReference type="Proteomes" id="UP000606494">
    <property type="component" value="Unassembled WGS sequence"/>
</dbReference>
<protein>
    <recommendedName>
        <fullName evidence="4">DUF3592 domain-containing protein</fullName>
    </recommendedName>
</protein>
<name>A0ABR7Y8S4_9SPHI</name>
<feature type="transmembrane region" description="Helical" evidence="1">
    <location>
        <begin position="34"/>
        <end position="55"/>
    </location>
</feature>
<feature type="transmembrane region" description="Helical" evidence="1">
    <location>
        <begin position="198"/>
        <end position="221"/>
    </location>
</feature>
<dbReference type="EMBL" id="JACNYK010000007">
    <property type="protein sequence ID" value="MBD1427701.1"/>
    <property type="molecule type" value="Genomic_DNA"/>
</dbReference>
<dbReference type="RefSeq" id="WP_190310831.1">
    <property type="nucleotide sequence ID" value="NZ_JACNYK010000007.1"/>
</dbReference>
<keyword evidence="3" id="KW-1185">Reference proteome</keyword>
<feature type="transmembrane region" description="Helical" evidence="1">
    <location>
        <begin position="163"/>
        <end position="183"/>
    </location>
</feature>
<organism evidence="2 3">
    <name type="scientific">Sphingobacterium arenae</name>
    <dbReference type="NCBI Taxonomy" id="1280598"/>
    <lineage>
        <taxon>Bacteria</taxon>
        <taxon>Pseudomonadati</taxon>
        <taxon>Bacteroidota</taxon>
        <taxon>Sphingobacteriia</taxon>
        <taxon>Sphingobacteriales</taxon>
        <taxon>Sphingobacteriaceae</taxon>
        <taxon>Sphingobacterium</taxon>
    </lineage>
</organism>
<reference evidence="2 3" key="1">
    <citation type="submission" date="2020-08" db="EMBL/GenBank/DDBJ databases">
        <title>Sphingobacterium sp. DN00404 isolated from aquaculture water.</title>
        <authorList>
            <person name="Zhang M."/>
        </authorList>
    </citation>
    <scope>NUCLEOTIDE SEQUENCE [LARGE SCALE GENOMIC DNA]</scope>
    <source>
        <strain evidence="2 3">KCTC 32294</strain>
    </source>
</reference>
<proteinExistence type="predicted"/>